<dbReference type="Proteomes" id="UP000051166">
    <property type="component" value="Unassembled WGS sequence"/>
</dbReference>
<name>A0A0R1V0J2_9LACO</name>
<dbReference type="PANTHER" id="PTHR42792">
    <property type="entry name" value="FLAGELLIN"/>
    <property type="match status" value="1"/>
</dbReference>
<evidence type="ECO:0000256" key="1">
    <source>
        <dbReference type="ARBA" id="ARBA00005709"/>
    </source>
</evidence>
<evidence type="ECO:0000313" key="8">
    <source>
        <dbReference type="Proteomes" id="UP000051166"/>
    </source>
</evidence>
<dbReference type="SUPFAM" id="SSF64518">
    <property type="entry name" value="Phase 1 flagellin"/>
    <property type="match status" value="1"/>
</dbReference>
<dbReference type="Gene3D" id="1.20.1330.10">
    <property type="entry name" value="f41 fragment of flagellin, N-terminal domain"/>
    <property type="match status" value="1"/>
</dbReference>
<dbReference type="Gene3D" id="3.30.70.2120">
    <property type="match status" value="1"/>
</dbReference>
<feature type="domain" description="Flagellin C-terminal" evidence="6">
    <location>
        <begin position="282"/>
        <end position="365"/>
    </location>
</feature>
<proteinExistence type="inferred from homology"/>
<gene>
    <name evidence="7" type="ORF">FD50_GL000400</name>
</gene>
<feature type="domain" description="Flagellin N-terminal" evidence="5">
    <location>
        <begin position="8"/>
        <end position="145"/>
    </location>
</feature>
<dbReference type="PATRIC" id="fig|1423801.4.peg.407"/>
<evidence type="ECO:0000256" key="4">
    <source>
        <dbReference type="RuleBase" id="RU362073"/>
    </source>
</evidence>
<keyword evidence="4" id="KW-0964">Secreted</keyword>
<evidence type="ECO:0000256" key="2">
    <source>
        <dbReference type="ARBA" id="ARBA00020110"/>
    </source>
</evidence>
<keyword evidence="7" id="KW-0969">Cilium</keyword>
<evidence type="ECO:0000259" key="5">
    <source>
        <dbReference type="Pfam" id="PF00669"/>
    </source>
</evidence>
<comment type="caution">
    <text evidence="7">The sequence shown here is derived from an EMBL/GenBank/DDBJ whole genome shotgun (WGS) entry which is preliminary data.</text>
</comment>
<keyword evidence="3 4" id="KW-0975">Bacterial flagellum</keyword>
<comment type="subcellular location">
    <subcellularLocation>
        <location evidence="4">Secreted</location>
    </subcellularLocation>
    <subcellularLocation>
        <location evidence="4">Bacterial flagellum</location>
    </subcellularLocation>
</comment>
<protein>
    <recommendedName>
        <fullName evidence="2 4">Flagellin</fullName>
    </recommendedName>
</protein>
<comment type="function">
    <text evidence="4">Flagellin is the subunit protein which polymerizes to form the filaments of bacterial flagella.</text>
</comment>
<dbReference type="InterPro" id="IPR046358">
    <property type="entry name" value="Flagellin_C"/>
</dbReference>
<reference evidence="7 8" key="1">
    <citation type="journal article" date="2015" name="Genome Announc.">
        <title>Expanding the biotechnology potential of lactobacilli through comparative genomics of 213 strains and associated genera.</title>
        <authorList>
            <person name="Sun Z."/>
            <person name="Harris H.M."/>
            <person name="McCann A."/>
            <person name="Guo C."/>
            <person name="Argimon S."/>
            <person name="Zhang W."/>
            <person name="Yang X."/>
            <person name="Jeffery I.B."/>
            <person name="Cooney J.C."/>
            <person name="Kagawa T.F."/>
            <person name="Liu W."/>
            <person name="Song Y."/>
            <person name="Salvetti E."/>
            <person name="Wrobel A."/>
            <person name="Rasinkangas P."/>
            <person name="Parkhill J."/>
            <person name="Rea M.C."/>
            <person name="O'Sullivan O."/>
            <person name="Ritari J."/>
            <person name="Douillard F.P."/>
            <person name="Paul Ross R."/>
            <person name="Yang R."/>
            <person name="Briner A.E."/>
            <person name="Felis G.E."/>
            <person name="de Vos W.M."/>
            <person name="Barrangou R."/>
            <person name="Klaenhammer T.R."/>
            <person name="Caufield P.W."/>
            <person name="Cui Y."/>
            <person name="Zhang H."/>
            <person name="O'Toole P.W."/>
        </authorList>
    </citation>
    <scope>NUCLEOTIDE SEQUENCE [LARGE SCALE GENOMIC DNA]</scope>
    <source>
        <strain evidence="7 8">DSM 16230</strain>
    </source>
</reference>
<organism evidence="7 8">
    <name type="scientific">Liquorilactobacillus satsumensis DSM 16230 = JCM 12392</name>
    <dbReference type="NCBI Taxonomy" id="1423801"/>
    <lineage>
        <taxon>Bacteria</taxon>
        <taxon>Bacillati</taxon>
        <taxon>Bacillota</taxon>
        <taxon>Bacilli</taxon>
        <taxon>Lactobacillales</taxon>
        <taxon>Lactobacillaceae</taxon>
        <taxon>Liquorilactobacillus</taxon>
    </lineage>
</organism>
<dbReference type="Pfam" id="PF00669">
    <property type="entry name" value="Flagellin_N"/>
    <property type="match status" value="1"/>
</dbReference>
<dbReference type="EMBL" id="AZFQ01000034">
    <property type="protein sequence ID" value="KRL99120.1"/>
    <property type="molecule type" value="Genomic_DNA"/>
</dbReference>
<accession>A0A0R1V0J2</accession>
<dbReference type="AlphaFoldDB" id="A0A0R1V0J2"/>
<evidence type="ECO:0000256" key="3">
    <source>
        <dbReference type="ARBA" id="ARBA00023143"/>
    </source>
</evidence>
<keyword evidence="8" id="KW-1185">Reference proteome</keyword>
<dbReference type="Pfam" id="PF00700">
    <property type="entry name" value="Flagellin_C"/>
    <property type="match status" value="1"/>
</dbReference>
<dbReference type="InterPro" id="IPR042187">
    <property type="entry name" value="Flagellin_C_sub2"/>
</dbReference>
<evidence type="ECO:0000313" key="7">
    <source>
        <dbReference type="EMBL" id="KRL99120.1"/>
    </source>
</evidence>
<keyword evidence="7" id="KW-0966">Cell projection</keyword>
<dbReference type="PANTHER" id="PTHR42792:SF2">
    <property type="entry name" value="FLAGELLIN"/>
    <property type="match status" value="1"/>
</dbReference>
<dbReference type="InterPro" id="IPR001029">
    <property type="entry name" value="Flagellin_N"/>
</dbReference>
<dbReference type="PRINTS" id="PR00207">
    <property type="entry name" value="FLAGELLIN"/>
</dbReference>
<sequence>MEESDMRINTNVSAMNTLRSLTTATNAKSDSLAKLSSGSRINKAGDDAAGLAISEKMKNQISGLGQATRNAQDGVSLIQTAEGALNETHSILNRMRDLSVQSANGTLSDDDRGAIQKEFSALQTEVTRISTDTQFNTKSLLTGNGTTTGSSTFTFQIGANAGQTMSVTIGNMGADALGVGTSAVSLTASIDATAASALTSAGAALTAVLGSSTFTSSTALTDGDITNLGALGIDTSSLSTASKWSDVGDTSSLNALAKDAAAISTTDSASISKFNADKAVVNIDSAIKKVSDQRAQLGAAQNRLTHTVNNLGTTEENLSEANSRIRDVDMAQEMTNFTKSNILTQAATSMLAQANSMPNSVLSLLQG</sequence>
<dbReference type="InterPro" id="IPR001492">
    <property type="entry name" value="Flagellin"/>
</dbReference>
<evidence type="ECO:0000259" key="6">
    <source>
        <dbReference type="Pfam" id="PF00700"/>
    </source>
</evidence>
<comment type="similarity">
    <text evidence="1 4">Belongs to the bacterial flagellin family.</text>
</comment>
<dbReference type="Gene3D" id="6.10.10.10">
    <property type="entry name" value="Flagellar export chaperone, C-terminal domain"/>
    <property type="match status" value="1"/>
</dbReference>
<dbReference type="GO" id="GO:0009288">
    <property type="term" value="C:bacterial-type flagellum"/>
    <property type="evidence" value="ECO:0007669"/>
    <property type="project" value="UniProtKB-SubCell"/>
</dbReference>
<dbReference type="STRING" id="1423801.FD50_GL000400"/>
<dbReference type="GO" id="GO:0005198">
    <property type="term" value="F:structural molecule activity"/>
    <property type="evidence" value="ECO:0007669"/>
    <property type="project" value="UniProtKB-UniRule"/>
</dbReference>
<dbReference type="GO" id="GO:0005576">
    <property type="term" value="C:extracellular region"/>
    <property type="evidence" value="ECO:0007669"/>
    <property type="project" value="UniProtKB-SubCell"/>
</dbReference>
<keyword evidence="7" id="KW-0282">Flagellum</keyword>